<dbReference type="PANTHER" id="PTHR36433">
    <property type="entry name" value="HYPOTHETICAL CYTOSOLIC PROTEIN"/>
    <property type="match status" value="1"/>
</dbReference>
<dbReference type="RefSeq" id="WP_078806783.1">
    <property type="nucleotide sequence ID" value="NZ_FUXI01000007.1"/>
</dbReference>
<dbReference type="EMBL" id="FUXI01000007">
    <property type="protein sequence ID" value="SJZ59478.1"/>
    <property type="molecule type" value="Genomic_DNA"/>
</dbReference>
<keyword evidence="2" id="KW-1185">Reference proteome</keyword>
<organism evidence="1 2">
    <name type="scientific">Pilibacter termitis</name>
    <dbReference type="NCBI Taxonomy" id="263852"/>
    <lineage>
        <taxon>Bacteria</taxon>
        <taxon>Bacillati</taxon>
        <taxon>Bacillota</taxon>
        <taxon>Bacilli</taxon>
        <taxon>Lactobacillales</taxon>
        <taxon>Enterococcaceae</taxon>
        <taxon>Pilibacter</taxon>
    </lineage>
</organism>
<sequence length="120" mass="13788">MKGKIIFALLIVVALVVAGYTWYQSEYGGENYYTQIVSTGKKEVQKTDSGEKFTRYFYNQAVFNKDGKEIQAEFSSVANAEPLRKNAYLEILYNKKKGVISWQEVEEKDVPKPAMEKLKE</sequence>
<dbReference type="InterPro" id="IPR006542">
    <property type="entry name" value="DUF1093"/>
</dbReference>
<proteinExistence type="predicted"/>
<dbReference type="Pfam" id="PF06486">
    <property type="entry name" value="DUF1093"/>
    <property type="match status" value="1"/>
</dbReference>
<name>A0A1T4LY74_9ENTE</name>
<dbReference type="STRING" id="263852.SAMN02745116_00854"/>
<dbReference type="InterPro" id="IPR036166">
    <property type="entry name" value="YxeA-like_sf"/>
</dbReference>
<dbReference type="Gene3D" id="2.40.50.480">
    <property type="match status" value="1"/>
</dbReference>
<evidence type="ECO:0008006" key="3">
    <source>
        <dbReference type="Google" id="ProtNLM"/>
    </source>
</evidence>
<dbReference type="OrthoDB" id="2243114at2"/>
<dbReference type="Proteomes" id="UP000190328">
    <property type="component" value="Unassembled WGS sequence"/>
</dbReference>
<protein>
    <recommendedName>
        <fullName evidence="3">YxeA family protein</fullName>
    </recommendedName>
</protein>
<dbReference type="NCBIfam" id="TIGR01655">
    <property type="entry name" value="yxeA_fam"/>
    <property type="match status" value="1"/>
</dbReference>
<dbReference type="PANTHER" id="PTHR36433:SF2">
    <property type="entry name" value="YXEA FAMILY PROTEIN"/>
    <property type="match status" value="1"/>
</dbReference>
<reference evidence="2" key="1">
    <citation type="submission" date="2017-02" db="EMBL/GenBank/DDBJ databases">
        <authorList>
            <person name="Varghese N."/>
            <person name="Submissions S."/>
        </authorList>
    </citation>
    <scope>NUCLEOTIDE SEQUENCE [LARGE SCALE GENOMIC DNA]</scope>
    <source>
        <strain evidence="2">ATCC BAA-1030</strain>
    </source>
</reference>
<accession>A0A1T4LY74</accession>
<dbReference type="SUPFAM" id="SSF159121">
    <property type="entry name" value="BC4932-like"/>
    <property type="match status" value="1"/>
</dbReference>
<evidence type="ECO:0000313" key="2">
    <source>
        <dbReference type="Proteomes" id="UP000190328"/>
    </source>
</evidence>
<evidence type="ECO:0000313" key="1">
    <source>
        <dbReference type="EMBL" id="SJZ59478.1"/>
    </source>
</evidence>
<dbReference type="AlphaFoldDB" id="A0A1T4LY74"/>
<gene>
    <name evidence="1" type="ORF">SAMN02745116_00854</name>
</gene>